<evidence type="ECO:0000256" key="1">
    <source>
        <dbReference type="SAM" id="MobiDB-lite"/>
    </source>
</evidence>
<feature type="chain" id="PRO_5042027317" evidence="2">
    <location>
        <begin position="20"/>
        <end position="108"/>
    </location>
</feature>
<gene>
    <name evidence="3" type="ORF">GOZ95_17420</name>
</gene>
<evidence type="ECO:0000313" key="3">
    <source>
        <dbReference type="EMBL" id="MUZ59225.1"/>
    </source>
</evidence>
<evidence type="ECO:0000313" key="4">
    <source>
        <dbReference type="Proteomes" id="UP000436692"/>
    </source>
</evidence>
<sequence length="108" mass="11171">MRGLLIAIAMIAAAPAAHAADRPGTEPSTRVPLLQLAQAQPDTINRNIPQQGGPQQGGNVRPPRYVCIIKPPASDAGAGRYSCPASPGRVGESCRCANAVGSGKLRQY</sequence>
<dbReference type="RefSeq" id="WP_156548417.1">
    <property type="nucleotide sequence ID" value="NZ_JABAEJ010000006.1"/>
</dbReference>
<feature type="compositionally biased region" description="Low complexity" evidence="1">
    <location>
        <begin position="45"/>
        <end position="64"/>
    </location>
</feature>
<reference evidence="3 4" key="1">
    <citation type="submission" date="2019-12" db="EMBL/GenBank/DDBJ databases">
        <title>Whole-genome sequencing of Allorhizobium vitis.</title>
        <authorList>
            <person name="Gan H.M."/>
            <person name="Szegedi E."/>
            <person name="Burr T."/>
            <person name="Savka M.A."/>
        </authorList>
    </citation>
    <scope>NUCLEOTIDE SEQUENCE [LARGE SCALE GENOMIC DNA]</scope>
    <source>
        <strain evidence="3 4">CG989</strain>
    </source>
</reference>
<dbReference type="Proteomes" id="UP000436692">
    <property type="component" value="Unassembled WGS sequence"/>
</dbReference>
<feature type="region of interest" description="Disordered" evidence="1">
    <location>
        <begin position="44"/>
        <end position="64"/>
    </location>
</feature>
<protein>
    <submittedName>
        <fullName evidence="3">Uncharacterized protein</fullName>
    </submittedName>
</protein>
<dbReference type="EMBL" id="WPHM01000009">
    <property type="protein sequence ID" value="MUZ59225.1"/>
    <property type="molecule type" value="Genomic_DNA"/>
</dbReference>
<name>A0AAE4WFU8_AGRVI</name>
<accession>A0AAE4WFU8</accession>
<dbReference type="AlphaFoldDB" id="A0AAE4WFU8"/>
<keyword evidence="2" id="KW-0732">Signal</keyword>
<evidence type="ECO:0000256" key="2">
    <source>
        <dbReference type="SAM" id="SignalP"/>
    </source>
</evidence>
<feature type="signal peptide" evidence="2">
    <location>
        <begin position="1"/>
        <end position="19"/>
    </location>
</feature>
<organism evidence="3 4">
    <name type="scientific">Agrobacterium vitis</name>
    <name type="common">Rhizobium vitis</name>
    <dbReference type="NCBI Taxonomy" id="373"/>
    <lineage>
        <taxon>Bacteria</taxon>
        <taxon>Pseudomonadati</taxon>
        <taxon>Pseudomonadota</taxon>
        <taxon>Alphaproteobacteria</taxon>
        <taxon>Hyphomicrobiales</taxon>
        <taxon>Rhizobiaceae</taxon>
        <taxon>Rhizobium/Agrobacterium group</taxon>
        <taxon>Agrobacterium</taxon>
    </lineage>
</organism>
<proteinExistence type="predicted"/>
<comment type="caution">
    <text evidence="3">The sequence shown here is derived from an EMBL/GenBank/DDBJ whole genome shotgun (WGS) entry which is preliminary data.</text>
</comment>